<name>A0A1D9G790_MOOP1</name>
<evidence type="ECO:0000313" key="2">
    <source>
        <dbReference type="EMBL" id="AOY83512.1"/>
    </source>
</evidence>
<evidence type="ECO:0000313" key="3">
    <source>
        <dbReference type="Proteomes" id="UP000176944"/>
    </source>
</evidence>
<organism evidence="2 3">
    <name type="scientific">Moorena producens (strain JHB)</name>
    <dbReference type="NCBI Taxonomy" id="1454205"/>
    <lineage>
        <taxon>Bacteria</taxon>
        <taxon>Bacillati</taxon>
        <taxon>Cyanobacteriota</taxon>
        <taxon>Cyanophyceae</taxon>
        <taxon>Coleofasciculales</taxon>
        <taxon>Coleofasciculaceae</taxon>
        <taxon>Moorena</taxon>
    </lineage>
</organism>
<dbReference type="Proteomes" id="UP000176944">
    <property type="component" value="Chromosome"/>
</dbReference>
<evidence type="ECO:0000256" key="1">
    <source>
        <dbReference type="SAM" id="MobiDB-lite"/>
    </source>
</evidence>
<dbReference type="EMBL" id="CP017708">
    <property type="protein sequence ID" value="AOY83512.1"/>
    <property type="molecule type" value="Genomic_DNA"/>
</dbReference>
<gene>
    <name evidence="2" type="ORF">BJP36_29950</name>
</gene>
<reference evidence="3" key="1">
    <citation type="submission" date="2016-10" db="EMBL/GenBank/DDBJ databases">
        <title>Comparative genomics uncovers the prolific and rare metabolic potential of the cyanobacterial genus Moorea.</title>
        <authorList>
            <person name="Leao T."/>
            <person name="Castelao G."/>
            <person name="Korobeynikov A."/>
            <person name="Monroe E.A."/>
            <person name="Podell S."/>
            <person name="Glukhov E."/>
            <person name="Allen E."/>
            <person name="Gerwick W.H."/>
            <person name="Gerwick L."/>
        </authorList>
    </citation>
    <scope>NUCLEOTIDE SEQUENCE [LARGE SCALE GENOMIC DNA]</scope>
    <source>
        <strain evidence="3">JHB</strain>
    </source>
</reference>
<sequence length="59" mass="6354">MASPSGPIGANRKGAGQDSNLHHYGLKVDNPQFFSLFRQGVNQRCKDIAICSTIELPAP</sequence>
<protein>
    <submittedName>
        <fullName evidence="2">Uncharacterized protein</fullName>
    </submittedName>
</protein>
<feature type="region of interest" description="Disordered" evidence="1">
    <location>
        <begin position="1"/>
        <end position="23"/>
    </location>
</feature>
<accession>A0A1D9G790</accession>
<proteinExistence type="predicted"/>
<dbReference type="AlphaFoldDB" id="A0A1D9G790"/>